<dbReference type="EMBL" id="JTDO01000009">
    <property type="protein sequence ID" value="KLT72788.1"/>
    <property type="molecule type" value="Genomic_DNA"/>
</dbReference>
<keyword evidence="2" id="KW-0732">Signal</keyword>
<evidence type="ECO:0008006" key="5">
    <source>
        <dbReference type="Google" id="ProtNLM"/>
    </source>
</evidence>
<evidence type="ECO:0000256" key="2">
    <source>
        <dbReference type="SAM" id="SignalP"/>
    </source>
</evidence>
<feature type="coiled-coil region" evidence="1">
    <location>
        <begin position="20"/>
        <end position="54"/>
    </location>
</feature>
<comment type="caution">
    <text evidence="3">The sequence shown here is derived from an EMBL/GenBank/DDBJ whole genome shotgun (WGS) entry which is preliminary data.</text>
</comment>
<protein>
    <recommendedName>
        <fullName evidence="5">Periplasmic protein</fullName>
    </recommendedName>
</protein>
<organism evidence="3 4">
    <name type="scientific">Neisseria arctica</name>
    <dbReference type="NCBI Taxonomy" id="1470200"/>
    <lineage>
        <taxon>Bacteria</taxon>
        <taxon>Pseudomonadati</taxon>
        <taxon>Pseudomonadota</taxon>
        <taxon>Betaproteobacteria</taxon>
        <taxon>Neisseriales</taxon>
        <taxon>Neisseriaceae</taxon>
        <taxon>Neisseria</taxon>
    </lineage>
</organism>
<dbReference type="PATRIC" id="fig|1470200.3.peg.2593"/>
<dbReference type="OrthoDB" id="6650121at2"/>
<dbReference type="AlphaFoldDB" id="A0A0J1C3B2"/>
<evidence type="ECO:0000256" key="1">
    <source>
        <dbReference type="SAM" id="Coils"/>
    </source>
</evidence>
<sequence>MKKAFLLTLTALMMPYSAFADSDNLRIARLEQQVAELSRRVQFLEQQNKTQRIVIENRQAVRNLYTCRTSPFGKTYEAASENEGLARLQVSRACKAEQSEIFCRNQDIKCEKY</sequence>
<gene>
    <name evidence="3" type="ORF">PL75_06850</name>
</gene>
<feature type="signal peptide" evidence="2">
    <location>
        <begin position="1"/>
        <end position="20"/>
    </location>
</feature>
<reference evidence="3 4" key="1">
    <citation type="submission" date="2014-11" db="EMBL/GenBank/DDBJ databases">
        <title>Genome of a novel goose pathogen.</title>
        <authorList>
            <person name="Hansen C.M."/>
            <person name="Hueffer K."/>
            <person name="Choi S.C."/>
        </authorList>
    </citation>
    <scope>NUCLEOTIDE SEQUENCE [LARGE SCALE GENOMIC DNA]</scope>
    <source>
        <strain evidence="3 4">KH1503</strain>
    </source>
</reference>
<keyword evidence="4" id="KW-1185">Reference proteome</keyword>
<name>A0A0J1C3B2_9NEIS</name>
<keyword evidence="1" id="KW-0175">Coiled coil</keyword>
<feature type="chain" id="PRO_5005249176" description="Periplasmic protein" evidence="2">
    <location>
        <begin position="21"/>
        <end position="113"/>
    </location>
</feature>
<evidence type="ECO:0000313" key="4">
    <source>
        <dbReference type="Proteomes" id="UP000036027"/>
    </source>
</evidence>
<proteinExistence type="predicted"/>
<accession>A0A0J1C3B2</accession>
<dbReference type="Proteomes" id="UP000036027">
    <property type="component" value="Unassembled WGS sequence"/>
</dbReference>
<evidence type="ECO:0000313" key="3">
    <source>
        <dbReference type="EMBL" id="KLT72788.1"/>
    </source>
</evidence>
<dbReference type="RefSeq" id="WP_047761174.1">
    <property type="nucleotide sequence ID" value="NZ_CP091510.1"/>
</dbReference>